<protein>
    <recommendedName>
        <fullName evidence="11">SP-RING-type domain-containing protein</fullName>
    </recommendedName>
</protein>
<comment type="similarity">
    <text evidence="3">Belongs to the NSE2 family.</text>
</comment>
<dbReference type="PANTHER" id="PTHR21330:SF1">
    <property type="entry name" value="E3 SUMO-PROTEIN LIGASE NSE2"/>
    <property type="match status" value="1"/>
</dbReference>
<sequence length="263" mass="30678">MSESEYLPSKLSLPTYVPLQRTLVKEYESLFQLRTTQNLLQQQKKQITEHCDNYINFVLDNDKLDFDENILTNCLNTFENLVESNNEIEKLKSIQDHPDIKKFASREENDCKLETLDSFHNITNDQFPDIIKQKHTDALVQADFDFHKFLKNVLFVIKKPEDQLIEEEEDDGLAISGGKVSLKDPLTLDYYREPYKSLKCNHIFEKSSILANLRPNQIKQCPIEACDSSLSINDLVLDKLMVIRIRSFKRMERKDDADIEAVV</sequence>
<evidence type="ECO:0000256" key="6">
    <source>
        <dbReference type="ARBA" id="ARBA00022771"/>
    </source>
</evidence>
<dbReference type="PROSITE" id="PS51044">
    <property type="entry name" value="ZF_SP_RING"/>
    <property type="match status" value="1"/>
</dbReference>
<keyword evidence="6 10" id="KW-0863">Zinc-finger</keyword>
<dbReference type="GO" id="GO:0030915">
    <property type="term" value="C:Smc5-Smc6 complex"/>
    <property type="evidence" value="ECO:0007669"/>
    <property type="project" value="InterPro"/>
</dbReference>
<evidence type="ECO:0000313" key="12">
    <source>
        <dbReference type="EMBL" id="CAI5758189.1"/>
    </source>
</evidence>
<dbReference type="GO" id="GO:0061665">
    <property type="term" value="F:SUMO ligase activity"/>
    <property type="evidence" value="ECO:0007669"/>
    <property type="project" value="TreeGrafter"/>
</dbReference>
<evidence type="ECO:0000256" key="9">
    <source>
        <dbReference type="ARBA" id="ARBA00023242"/>
    </source>
</evidence>
<evidence type="ECO:0000313" key="13">
    <source>
        <dbReference type="Proteomes" id="UP001152885"/>
    </source>
</evidence>
<evidence type="ECO:0000256" key="2">
    <source>
        <dbReference type="ARBA" id="ARBA00004718"/>
    </source>
</evidence>
<evidence type="ECO:0000256" key="1">
    <source>
        <dbReference type="ARBA" id="ARBA00004123"/>
    </source>
</evidence>
<dbReference type="OrthoDB" id="756301at2759"/>
<keyword evidence="4" id="KW-0808">Transferase</keyword>
<dbReference type="AlphaFoldDB" id="A0A9W4TW14"/>
<evidence type="ECO:0000256" key="5">
    <source>
        <dbReference type="ARBA" id="ARBA00022723"/>
    </source>
</evidence>
<keyword evidence="7" id="KW-0833">Ubl conjugation pathway</keyword>
<evidence type="ECO:0000256" key="10">
    <source>
        <dbReference type="PROSITE-ProRule" id="PRU00452"/>
    </source>
</evidence>
<keyword evidence="8" id="KW-0862">Zinc</keyword>
<dbReference type="CDD" id="cd16651">
    <property type="entry name" value="SPL-RING_NSE2"/>
    <property type="match status" value="1"/>
</dbReference>
<dbReference type="GO" id="GO:0016925">
    <property type="term" value="P:protein sumoylation"/>
    <property type="evidence" value="ECO:0007669"/>
    <property type="project" value="TreeGrafter"/>
</dbReference>
<evidence type="ECO:0000256" key="7">
    <source>
        <dbReference type="ARBA" id="ARBA00022786"/>
    </source>
</evidence>
<organism evidence="12 13">
    <name type="scientific">Candida verbasci</name>
    <dbReference type="NCBI Taxonomy" id="1227364"/>
    <lineage>
        <taxon>Eukaryota</taxon>
        <taxon>Fungi</taxon>
        <taxon>Dikarya</taxon>
        <taxon>Ascomycota</taxon>
        <taxon>Saccharomycotina</taxon>
        <taxon>Pichiomycetes</taxon>
        <taxon>Debaryomycetaceae</taxon>
        <taxon>Candida/Lodderomyces clade</taxon>
        <taxon>Candida</taxon>
    </lineage>
</organism>
<dbReference type="InterPro" id="IPR013083">
    <property type="entry name" value="Znf_RING/FYVE/PHD"/>
</dbReference>
<dbReference type="InterPro" id="IPR026846">
    <property type="entry name" value="Nse2(Mms21)"/>
</dbReference>
<evidence type="ECO:0000256" key="4">
    <source>
        <dbReference type="ARBA" id="ARBA00022679"/>
    </source>
</evidence>
<proteinExistence type="inferred from homology"/>
<dbReference type="Gene3D" id="1.20.120.1010">
    <property type="match status" value="1"/>
</dbReference>
<dbReference type="GO" id="GO:0008270">
    <property type="term" value="F:zinc ion binding"/>
    <property type="evidence" value="ECO:0007669"/>
    <property type="project" value="UniProtKB-KW"/>
</dbReference>
<evidence type="ECO:0000256" key="8">
    <source>
        <dbReference type="ARBA" id="ARBA00022833"/>
    </source>
</evidence>
<comment type="caution">
    <text evidence="12">The sequence shown here is derived from an EMBL/GenBank/DDBJ whole genome shotgun (WGS) entry which is preliminary data.</text>
</comment>
<dbReference type="InterPro" id="IPR004181">
    <property type="entry name" value="Znf_MIZ"/>
</dbReference>
<comment type="pathway">
    <text evidence="2">Protein modification; protein sumoylation.</text>
</comment>
<dbReference type="PANTHER" id="PTHR21330">
    <property type="entry name" value="E3 SUMO-PROTEIN LIGASE NSE2"/>
    <property type="match status" value="1"/>
</dbReference>
<keyword evidence="13" id="KW-1185">Reference proteome</keyword>
<dbReference type="Pfam" id="PF11789">
    <property type="entry name" value="zf-Nse"/>
    <property type="match status" value="1"/>
</dbReference>
<dbReference type="EMBL" id="CANTUO010000002">
    <property type="protein sequence ID" value="CAI5758189.1"/>
    <property type="molecule type" value="Genomic_DNA"/>
</dbReference>
<gene>
    <name evidence="12" type="ORF">CANVERA_P2702</name>
</gene>
<keyword evidence="9" id="KW-0539">Nucleus</keyword>
<keyword evidence="5" id="KW-0479">Metal-binding</keyword>
<reference evidence="12" key="1">
    <citation type="submission" date="2022-12" db="EMBL/GenBank/DDBJ databases">
        <authorList>
            <person name="Brejova B."/>
        </authorList>
    </citation>
    <scope>NUCLEOTIDE SEQUENCE</scope>
</reference>
<feature type="domain" description="SP-RING-type" evidence="11">
    <location>
        <begin position="169"/>
        <end position="250"/>
    </location>
</feature>
<dbReference type="Proteomes" id="UP001152885">
    <property type="component" value="Unassembled WGS sequence"/>
</dbReference>
<name>A0A9W4TW14_9ASCO</name>
<comment type="subcellular location">
    <subcellularLocation>
        <location evidence="1">Nucleus</location>
    </subcellularLocation>
</comment>
<dbReference type="GO" id="GO:0005634">
    <property type="term" value="C:nucleus"/>
    <property type="evidence" value="ECO:0007669"/>
    <property type="project" value="UniProtKB-SubCell"/>
</dbReference>
<accession>A0A9W4TW14</accession>
<dbReference type="GO" id="GO:0000724">
    <property type="term" value="P:double-strand break repair via homologous recombination"/>
    <property type="evidence" value="ECO:0007669"/>
    <property type="project" value="InterPro"/>
</dbReference>
<dbReference type="Gene3D" id="3.30.40.10">
    <property type="entry name" value="Zinc/RING finger domain, C3HC4 (zinc finger)"/>
    <property type="match status" value="1"/>
</dbReference>
<evidence type="ECO:0000259" key="11">
    <source>
        <dbReference type="PROSITE" id="PS51044"/>
    </source>
</evidence>
<dbReference type="SUPFAM" id="SSF57850">
    <property type="entry name" value="RING/U-box"/>
    <property type="match status" value="1"/>
</dbReference>
<evidence type="ECO:0000256" key="3">
    <source>
        <dbReference type="ARBA" id="ARBA00008212"/>
    </source>
</evidence>